<dbReference type="SUPFAM" id="SSF50978">
    <property type="entry name" value="WD40 repeat-like"/>
    <property type="match status" value="1"/>
</dbReference>
<evidence type="ECO:0000256" key="4">
    <source>
        <dbReference type="PROSITE-ProRule" id="PRU00221"/>
    </source>
</evidence>
<accession>A0A3M6ZBM4</accession>
<feature type="repeat" description="WD" evidence="4">
    <location>
        <begin position="532"/>
        <end position="562"/>
    </location>
</feature>
<evidence type="ECO:0000313" key="7">
    <source>
        <dbReference type="EMBL" id="RMY12623.1"/>
    </source>
</evidence>
<dbReference type="Gene3D" id="2.130.10.10">
    <property type="entry name" value="YVTN repeat-like/Quinoprotein amine dehydrogenase"/>
    <property type="match status" value="1"/>
</dbReference>
<sequence length="990" mass="108748">MDTPSSASASPQPPPPDQAGTHSTASPSAAHATTELHPRPSPHETFTSTTSMRGRLHSARGSNSNLPDEGFSEGESRSNMSSSDNLPLPDTTAPGASRPQHRQSAAATTHPLLQMAAGYELDVNASHLLAVCLDLPTEQRKVFVDTIVRSLPNRDKEAVGRLCEELTHFDPAIYLPNELMFAVLAYLSPKELLAAGLVSKCWREKAADEKLWRSCFAREGWVVDPEKLRSFEQEAAASGLEGAQNMEPVGKGKGKAHVGGLKEQGGKSSRKRKTEEAFSEGEQQQQQVGGSNAAARNADGNPDESSDSDGMEGVQTSNSTHMAMTAADGLINFSSSRQDSSPSSISDSATSLHSTPSDHHRQQQNSASTARAFSGSSEQPPLIVAPPMWRPGSLTSPSGPKISWPWLFKHRYQLERNWEKDDHETKPYRMFSLPHQDHPEEGHQECVYTLQHTSKHLVSGSRDRTIRKWDLRTQRLIGKPLEGHGASVLCLQFDERPEEDIIISGGSDALVIIWQFSTGKIQHIMRHTAETPHPHSESVLNLRFDDRYLVTCSKDKTIKVWNRRALSTTDPLVPTHAFEWLDPTHNFNSAGNMVREWSMMARFEGHQAAVNAVMIHGDTIISASGDRQIKAWSILRNRIQKTYTGHNKGIACVQFDGRRIVSGSSDNTVRIFDGEQLAEVGCLQGHENLVRTVQARFGDLDTVTDEELESEAREADQGFFKALEAGMMPASSSRRRSSLLNLGNAGRSRAGDHRTHGQHPSSYLRGVGQRNAGSSRPEDMLSVGTKIPPGGGGSRWAKIVSGSYDERVIVWKRDFKSGRWMPRLQLKQDEILNRGMPEGRRRTANMGRLMAAANGQQQQQQQQEQAAQVPGGAVAQPNPTAQPAAQNQQQQGPATAAAAAAAAPPAGNTPAFAAAQQAYQQQQQQQHHHHHHHGQHAPARHHSDTNRVFKLQFDARRLICCSQNKVIVGWDFADGQPELERVGEWSVETS</sequence>
<dbReference type="SUPFAM" id="SSF81383">
    <property type="entry name" value="F-box domain"/>
    <property type="match status" value="1"/>
</dbReference>
<feature type="repeat" description="WD" evidence="4">
    <location>
        <begin position="603"/>
        <end position="642"/>
    </location>
</feature>
<feature type="repeat" description="WD" evidence="4">
    <location>
        <begin position="481"/>
        <end position="524"/>
    </location>
</feature>
<dbReference type="PANTHER" id="PTHR19848:SF8">
    <property type="entry name" value="F-BOX AND WD REPEAT DOMAIN CONTAINING 7"/>
    <property type="match status" value="1"/>
</dbReference>
<organism evidence="7 8">
    <name type="scientific">Hortaea werneckii</name>
    <name type="common">Black yeast</name>
    <name type="synonym">Cladosporium werneckii</name>
    <dbReference type="NCBI Taxonomy" id="91943"/>
    <lineage>
        <taxon>Eukaryota</taxon>
        <taxon>Fungi</taxon>
        <taxon>Dikarya</taxon>
        <taxon>Ascomycota</taxon>
        <taxon>Pezizomycotina</taxon>
        <taxon>Dothideomycetes</taxon>
        <taxon>Dothideomycetidae</taxon>
        <taxon>Mycosphaerellales</taxon>
        <taxon>Teratosphaeriaceae</taxon>
        <taxon>Hortaea</taxon>
    </lineage>
</organism>
<feature type="compositionally biased region" description="Low complexity" evidence="5">
    <location>
        <begin position="334"/>
        <end position="351"/>
    </location>
</feature>
<evidence type="ECO:0000256" key="3">
    <source>
        <dbReference type="ARBA" id="ARBA00022737"/>
    </source>
</evidence>
<evidence type="ECO:0000256" key="5">
    <source>
        <dbReference type="SAM" id="MobiDB-lite"/>
    </source>
</evidence>
<dbReference type="PANTHER" id="PTHR19848">
    <property type="entry name" value="WD40 REPEAT PROTEIN"/>
    <property type="match status" value="1"/>
</dbReference>
<feature type="region of interest" description="Disordered" evidence="5">
    <location>
        <begin position="743"/>
        <end position="794"/>
    </location>
</feature>
<feature type="compositionally biased region" description="Low complexity" evidence="5">
    <location>
        <begin position="21"/>
        <end position="33"/>
    </location>
</feature>
<evidence type="ECO:0000259" key="6">
    <source>
        <dbReference type="PROSITE" id="PS50181"/>
    </source>
</evidence>
<protein>
    <recommendedName>
        <fullName evidence="6">F-box domain-containing protein</fullName>
    </recommendedName>
</protein>
<comment type="similarity">
    <text evidence="1">Belongs to the WD repeat MET30/SCONB/SCON-2 family.</text>
</comment>
<dbReference type="EMBL" id="QWIM01002476">
    <property type="protein sequence ID" value="RMY12623.1"/>
    <property type="molecule type" value="Genomic_DNA"/>
</dbReference>
<evidence type="ECO:0000313" key="8">
    <source>
        <dbReference type="Proteomes" id="UP000276864"/>
    </source>
</evidence>
<dbReference type="InterPro" id="IPR020472">
    <property type="entry name" value="WD40_PAC1"/>
</dbReference>
<feature type="region of interest" description="Disordered" evidence="5">
    <location>
        <begin position="239"/>
        <end position="316"/>
    </location>
</feature>
<dbReference type="InterPro" id="IPR036322">
    <property type="entry name" value="WD40_repeat_dom_sf"/>
</dbReference>
<dbReference type="Gene3D" id="1.20.1280.50">
    <property type="match status" value="1"/>
</dbReference>
<evidence type="ECO:0000256" key="2">
    <source>
        <dbReference type="ARBA" id="ARBA00022574"/>
    </source>
</evidence>
<gene>
    <name evidence="7" type="ORF">D0866_14192</name>
</gene>
<comment type="caution">
    <text evidence="7">The sequence shown here is derived from an EMBL/GenBank/DDBJ whole genome shotgun (WGS) entry which is preliminary data.</text>
</comment>
<dbReference type="InterPro" id="IPR001810">
    <property type="entry name" value="F-box_dom"/>
</dbReference>
<feature type="region of interest" description="Disordered" evidence="5">
    <location>
        <begin position="333"/>
        <end position="396"/>
    </location>
</feature>
<dbReference type="SMART" id="SM00256">
    <property type="entry name" value="FBOX"/>
    <property type="match status" value="1"/>
</dbReference>
<name>A0A3M6ZBM4_HORWE</name>
<feature type="compositionally biased region" description="Acidic residues" evidence="5">
    <location>
        <begin position="301"/>
        <end position="310"/>
    </location>
</feature>
<feature type="region of interest" description="Disordered" evidence="5">
    <location>
        <begin position="1"/>
        <end position="106"/>
    </location>
</feature>
<feature type="domain" description="F-box" evidence="6">
    <location>
        <begin position="169"/>
        <end position="215"/>
    </location>
</feature>
<dbReference type="AlphaFoldDB" id="A0A3M6ZBM4"/>
<dbReference type="PRINTS" id="PR00320">
    <property type="entry name" value="GPROTEINBRPT"/>
</dbReference>
<dbReference type="InterPro" id="IPR001680">
    <property type="entry name" value="WD40_rpt"/>
</dbReference>
<feature type="compositionally biased region" description="Basic residues" evidence="5">
    <location>
        <begin position="926"/>
        <end position="940"/>
    </location>
</feature>
<dbReference type="PROSITE" id="PS50294">
    <property type="entry name" value="WD_REPEATS_REGION"/>
    <property type="match status" value="4"/>
</dbReference>
<proteinExistence type="inferred from homology"/>
<reference evidence="7 8" key="1">
    <citation type="journal article" date="2018" name="BMC Genomics">
        <title>Genomic evidence for intraspecific hybridization in a clonal and extremely halotolerant yeast.</title>
        <authorList>
            <person name="Gostincar C."/>
            <person name="Stajich J.E."/>
            <person name="Zupancic J."/>
            <person name="Zalar P."/>
            <person name="Gunde-Cimerman N."/>
        </authorList>
    </citation>
    <scope>NUCLEOTIDE SEQUENCE [LARGE SCALE GENOMIC DNA]</scope>
    <source>
        <strain evidence="7 8">EXF-6651</strain>
    </source>
</reference>
<dbReference type="Pfam" id="PF12937">
    <property type="entry name" value="F-box-like"/>
    <property type="match status" value="1"/>
</dbReference>
<dbReference type="InterPro" id="IPR015943">
    <property type="entry name" value="WD40/YVTN_repeat-like_dom_sf"/>
</dbReference>
<dbReference type="InterPro" id="IPR036047">
    <property type="entry name" value="F-box-like_dom_sf"/>
</dbReference>
<feature type="repeat" description="WD" evidence="4">
    <location>
        <begin position="440"/>
        <end position="479"/>
    </location>
</feature>
<dbReference type="VEuPathDB" id="FungiDB:BTJ68_02937"/>
<dbReference type="CDD" id="cd00200">
    <property type="entry name" value="WD40"/>
    <property type="match status" value="1"/>
</dbReference>
<feature type="repeat" description="WD" evidence="4">
    <location>
        <begin position="643"/>
        <end position="673"/>
    </location>
</feature>
<dbReference type="PROSITE" id="PS50181">
    <property type="entry name" value="FBOX"/>
    <property type="match status" value="1"/>
</dbReference>
<dbReference type="Pfam" id="PF00400">
    <property type="entry name" value="WD40"/>
    <property type="match status" value="5"/>
</dbReference>
<dbReference type="SMART" id="SM00320">
    <property type="entry name" value="WD40"/>
    <property type="match status" value="6"/>
</dbReference>
<evidence type="ECO:0000256" key="1">
    <source>
        <dbReference type="ARBA" id="ARBA00007968"/>
    </source>
</evidence>
<dbReference type="Proteomes" id="UP000276864">
    <property type="component" value="Unassembled WGS sequence"/>
</dbReference>
<keyword evidence="3" id="KW-0677">Repeat</keyword>
<feature type="compositionally biased region" description="Polar residues" evidence="5">
    <location>
        <begin position="363"/>
        <end position="379"/>
    </location>
</feature>
<feature type="compositionally biased region" description="Low complexity" evidence="5">
    <location>
        <begin position="852"/>
        <end position="925"/>
    </location>
</feature>
<keyword evidence="2 4" id="KW-0853">WD repeat</keyword>
<dbReference type="PROSITE" id="PS50082">
    <property type="entry name" value="WD_REPEATS_2"/>
    <property type="match status" value="5"/>
</dbReference>
<feature type="compositionally biased region" description="Low complexity" evidence="5">
    <location>
        <begin position="1"/>
        <end position="10"/>
    </location>
</feature>
<feature type="region of interest" description="Disordered" evidence="5">
    <location>
        <begin position="852"/>
        <end position="944"/>
    </location>
</feature>